<comment type="similarity">
    <text evidence="2">Belongs to the glycosyl hydrolase 15 family.</text>
</comment>
<dbReference type="EC" id="3.2.1.3" evidence="3"/>
<dbReference type="AlphaFoldDB" id="A0A0G4P4U8"/>
<accession>A0A0G4P4U8</accession>
<organism evidence="15 16">
    <name type="scientific">Penicillium camemberti (strain FM 013)</name>
    <dbReference type="NCBI Taxonomy" id="1429867"/>
    <lineage>
        <taxon>Eukaryota</taxon>
        <taxon>Fungi</taxon>
        <taxon>Dikarya</taxon>
        <taxon>Ascomycota</taxon>
        <taxon>Pezizomycotina</taxon>
        <taxon>Eurotiomycetes</taxon>
        <taxon>Eurotiomycetidae</taxon>
        <taxon>Eurotiales</taxon>
        <taxon>Aspergillaceae</taxon>
        <taxon>Penicillium</taxon>
    </lineage>
</organism>
<keyword evidence="7" id="KW-0119">Carbohydrate metabolism</keyword>
<dbReference type="InterPro" id="IPR000165">
    <property type="entry name" value="Glucoamylase"/>
</dbReference>
<feature type="compositionally biased region" description="Polar residues" evidence="12">
    <location>
        <begin position="460"/>
        <end position="488"/>
    </location>
</feature>
<gene>
    <name evidence="15" type="ORF">PCAMFM013_S005g000492</name>
</gene>
<evidence type="ECO:0000256" key="5">
    <source>
        <dbReference type="ARBA" id="ARBA00022801"/>
    </source>
</evidence>
<dbReference type="PROSITE" id="PS00820">
    <property type="entry name" value="GLUCOAMYLASE"/>
    <property type="match status" value="1"/>
</dbReference>
<dbReference type="Gene3D" id="1.50.10.10">
    <property type="match status" value="1"/>
</dbReference>
<comment type="catalytic activity">
    <reaction evidence="1">
        <text>Hydrolysis of terminal (1-&gt;4)-linked alpha-D-glucose residues successively from non-reducing ends of the chains with release of beta-D-glucose.</text>
        <dbReference type="EC" id="3.2.1.3"/>
    </reaction>
</comment>
<evidence type="ECO:0000256" key="10">
    <source>
        <dbReference type="ARBA" id="ARBA00033442"/>
    </source>
</evidence>
<sequence length="488" mass="51765">MLTLNVLTALLAPGVLSSVLPARDLHARDLDTAGALQSILNNIGTNGSAVSGASAGIVVASPSKTDPDYFYTWTRDAALTFKVLIDEFIAGETSLESTIQDYVSAQAKLQAVSNPSGDLSDGSGLAEPKYNVDLTAFTDAWGRPQRDGPALRATALIAYGNYLISAEKESVVKANIWPIVQNDLNYVAQYWNQTGFDLWEEVEGSSFFTIAAQHRALVEGNTFATALGETCDGCDSQAPQVLCFLQSFWNGEAIVSNLVDNGRTGLDANSVLASIANFDPKGTCDDVTFQPCSARALSNHKLYVDSFRSIYDVNSDKEAGSAAAVGRYAEDTYQGGNPWYLTTLAAAEQLYDALYQWDQQGSLAITEISLPFFQDLVSSAATGNYSSTSDTYTSVTEAVKTYADGFVAVVNEYTPSDGALAEQFTRADGTPASATDLTWSYAAFLSAARREAGTVPASWGASSANDVPTTCEGSSAAGSYTTPSVGSW</sequence>
<evidence type="ECO:0000313" key="16">
    <source>
        <dbReference type="Proteomes" id="UP000053732"/>
    </source>
</evidence>
<dbReference type="SUPFAM" id="SSF48208">
    <property type="entry name" value="Six-hairpin glycosidases"/>
    <property type="match status" value="1"/>
</dbReference>
<proteinExistence type="inferred from homology"/>
<evidence type="ECO:0000256" key="9">
    <source>
        <dbReference type="ARBA" id="ARBA00023326"/>
    </source>
</evidence>
<dbReference type="GO" id="GO:0000272">
    <property type="term" value="P:polysaccharide catabolic process"/>
    <property type="evidence" value="ECO:0007669"/>
    <property type="project" value="UniProtKB-KW"/>
</dbReference>
<dbReference type="Pfam" id="PF00723">
    <property type="entry name" value="Glyco_hydro_15"/>
    <property type="match status" value="1"/>
</dbReference>
<keyword evidence="9" id="KW-0624">Polysaccharide degradation</keyword>
<dbReference type="InterPro" id="IPR011613">
    <property type="entry name" value="GH15-like"/>
</dbReference>
<dbReference type="Proteomes" id="UP000053732">
    <property type="component" value="Unassembled WGS sequence"/>
</dbReference>
<evidence type="ECO:0000256" key="12">
    <source>
        <dbReference type="SAM" id="MobiDB-lite"/>
    </source>
</evidence>
<keyword evidence="6" id="KW-0325">Glycoprotein</keyword>
<feature type="chain" id="PRO_5005195392" description="glucan 1,4-alpha-glucosidase" evidence="13">
    <location>
        <begin position="18"/>
        <end position="488"/>
    </location>
</feature>
<dbReference type="STRING" id="1429867.A0A0G4P4U8"/>
<dbReference type="InterPro" id="IPR012341">
    <property type="entry name" value="6hp_glycosidase-like_sf"/>
</dbReference>
<evidence type="ECO:0000256" key="11">
    <source>
        <dbReference type="ARBA" id="ARBA00033473"/>
    </source>
</evidence>
<dbReference type="GO" id="GO:0000324">
    <property type="term" value="C:fungal-type vacuole"/>
    <property type="evidence" value="ECO:0007669"/>
    <property type="project" value="TreeGrafter"/>
</dbReference>
<evidence type="ECO:0000256" key="1">
    <source>
        <dbReference type="ARBA" id="ARBA00001863"/>
    </source>
</evidence>
<evidence type="ECO:0000256" key="4">
    <source>
        <dbReference type="ARBA" id="ARBA00022729"/>
    </source>
</evidence>
<keyword evidence="4 13" id="KW-0732">Signal</keyword>
<evidence type="ECO:0000313" key="15">
    <source>
        <dbReference type="EMBL" id="CRL21328.1"/>
    </source>
</evidence>
<feature type="region of interest" description="Disordered" evidence="12">
    <location>
        <begin position="457"/>
        <end position="488"/>
    </location>
</feature>
<evidence type="ECO:0000259" key="14">
    <source>
        <dbReference type="Pfam" id="PF00723"/>
    </source>
</evidence>
<dbReference type="PANTHER" id="PTHR31616">
    <property type="entry name" value="TREHALASE"/>
    <property type="match status" value="1"/>
</dbReference>
<evidence type="ECO:0000256" key="13">
    <source>
        <dbReference type="SAM" id="SignalP"/>
    </source>
</evidence>
<evidence type="ECO:0000256" key="8">
    <source>
        <dbReference type="ARBA" id="ARBA00023295"/>
    </source>
</evidence>
<evidence type="ECO:0000256" key="2">
    <source>
        <dbReference type="ARBA" id="ARBA00006188"/>
    </source>
</evidence>
<feature type="domain" description="GH15-like" evidence="14">
    <location>
        <begin position="35"/>
        <end position="448"/>
    </location>
</feature>
<dbReference type="PRINTS" id="PR00736">
    <property type="entry name" value="GLHYDRLASE15"/>
</dbReference>
<evidence type="ECO:0000256" key="3">
    <source>
        <dbReference type="ARBA" id="ARBA00012593"/>
    </source>
</evidence>
<dbReference type="InterPro" id="IPR008928">
    <property type="entry name" value="6-hairpin_glycosidase_sf"/>
</dbReference>
<evidence type="ECO:0000256" key="7">
    <source>
        <dbReference type="ARBA" id="ARBA00023277"/>
    </source>
</evidence>
<feature type="signal peptide" evidence="13">
    <location>
        <begin position="1"/>
        <end position="17"/>
    </location>
</feature>
<dbReference type="EMBL" id="HG793138">
    <property type="protein sequence ID" value="CRL21328.1"/>
    <property type="molecule type" value="Genomic_DNA"/>
</dbReference>
<reference evidence="15 16" key="1">
    <citation type="journal article" date="2014" name="Nat. Commun.">
        <title>Multiple recent horizontal transfers of a large genomic region in cheese making fungi.</title>
        <authorList>
            <person name="Cheeseman K."/>
            <person name="Ropars J."/>
            <person name="Renault P."/>
            <person name="Dupont J."/>
            <person name="Gouzy J."/>
            <person name="Branca A."/>
            <person name="Abraham A.L."/>
            <person name="Ceppi M."/>
            <person name="Conseiller E."/>
            <person name="Debuchy R."/>
            <person name="Malagnac F."/>
            <person name="Goarin A."/>
            <person name="Silar P."/>
            <person name="Lacoste S."/>
            <person name="Sallet E."/>
            <person name="Bensimon A."/>
            <person name="Giraud T."/>
            <person name="Brygoo Y."/>
        </authorList>
    </citation>
    <scope>NUCLEOTIDE SEQUENCE [LARGE SCALE GENOMIC DNA]</scope>
    <source>
        <strain evidence="16">FM 013</strain>
    </source>
</reference>
<dbReference type="PANTHER" id="PTHR31616:SF12">
    <property type="entry name" value="GLUCOAMYLASE"/>
    <property type="match status" value="1"/>
</dbReference>
<keyword evidence="8" id="KW-0326">Glycosidase</keyword>
<dbReference type="InterPro" id="IPR046966">
    <property type="entry name" value="Glucoamylase_active_site"/>
</dbReference>
<evidence type="ECO:0000256" key="6">
    <source>
        <dbReference type="ARBA" id="ARBA00023180"/>
    </source>
</evidence>
<keyword evidence="16" id="KW-1185">Reference proteome</keyword>
<keyword evidence="5 15" id="KW-0378">Hydrolase</keyword>
<dbReference type="FunFam" id="1.50.10.10:FF:000018">
    <property type="entry name" value="Glucoamylase"/>
    <property type="match status" value="1"/>
</dbReference>
<protein>
    <recommendedName>
        <fullName evidence="3">glucan 1,4-alpha-glucosidase</fullName>
        <ecNumber evidence="3">3.2.1.3</ecNumber>
    </recommendedName>
    <alternativeName>
        <fullName evidence="11">1,4-alpha-D-glucan glucohydrolase</fullName>
    </alternativeName>
    <alternativeName>
        <fullName evidence="10">Glucan 1,4-alpha-glucosidase</fullName>
    </alternativeName>
</protein>
<dbReference type="GO" id="GO:0004339">
    <property type="term" value="F:glucan 1,4-alpha-glucosidase activity"/>
    <property type="evidence" value="ECO:0007669"/>
    <property type="project" value="UniProtKB-EC"/>
</dbReference>
<name>A0A0G4P4U8_PENC3</name>